<dbReference type="InterPro" id="IPR015424">
    <property type="entry name" value="PyrdxlP-dep_Trfase"/>
</dbReference>
<evidence type="ECO:0000256" key="9">
    <source>
        <dbReference type="SAM" id="Coils"/>
    </source>
</evidence>
<dbReference type="GO" id="GO:0046872">
    <property type="term" value="F:metal ion binding"/>
    <property type="evidence" value="ECO:0007669"/>
    <property type="project" value="UniProtKB-KW"/>
</dbReference>
<comment type="catalytic activity">
    <reaction evidence="8">
        <text>(sulfur carrier)-H + L-cysteine = (sulfur carrier)-SH + L-alanine</text>
        <dbReference type="Rhea" id="RHEA:43892"/>
        <dbReference type="Rhea" id="RHEA-COMP:14737"/>
        <dbReference type="Rhea" id="RHEA-COMP:14739"/>
        <dbReference type="ChEBI" id="CHEBI:29917"/>
        <dbReference type="ChEBI" id="CHEBI:35235"/>
        <dbReference type="ChEBI" id="CHEBI:57972"/>
        <dbReference type="ChEBI" id="CHEBI:64428"/>
        <dbReference type="EC" id="2.8.1.7"/>
    </reaction>
</comment>
<dbReference type="EC" id="2.8.1.7" evidence="11"/>
<dbReference type="AlphaFoldDB" id="A0A5C5ZDI6"/>
<name>A0A5C5ZDI6_9BACT</name>
<protein>
    <submittedName>
        <fullName evidence="11">Cysteine desulfurase</fullName>
        <ecNumber evidence="11">2.8.1.7</ecNumber>
    </submittedName>
</protein>
<keyword evidence="6" id="KW-0408">Iron</keyword>
<dbReference type="Gene3D" id="3.90.1150.10">
    <property type="entry name" value="Aspartate Aminotransferase, domain 1"/>
    <property type="match status" value="1"/>
</dbReference>
<evidence type="ECO:0000256" key="1">
    <source>
        <dbReference type="ARBA" id="ARBA00001933"/>
    </source>
</evidence>
<dbReference type="Gene3D" id="1.10.260.50">
    <property type="match status" value="1"/>
</dbReference>
<evidence type="ECO:0000256" key="5">
    <source>
        <dbReference type="ARBA" id="ARBA00022898"/>
    </source>
</evidence>
<dbReference type="PANTHER" id="PTHR11601">
    <property type="entry name" value="CYSTEINE DESULFURYLASE FAMILY MEMBER"/>
    <property type="match status" value="1"/>
</dbReference>
<reference evidence="11 12" key="1">
    <citation type="submission" date="2019-02" db="EMBL/GenBank/DDBJ databases">
        <title>Deep-cultivation of Planctomycetes and their phenomic and genomic characterization uncovers novel biology.</title>
        <authorList>
            <person name="Wiegand S."/>
            <person name="Jogler M."/>
            <person name="Boedeker C."/>
            <person name="Pinto D."/>
            <person name="Vollmers J."/>
            <person name="Rivas-Marin E."/>
            <person name="Kohn T."/>
            <person name="Peeters S.H."/>
            <person name="Heuer A."/>
            <person name="Rast P."/>
            <person name="Oberbeckmann S."/>
            <person name="Bunk B."/>
            <person name="Jeske O."/>
            <person name="Meyerdierks A."/>
            <person name="Storesund J.E."/>
            <person name="Kallscheuer N."/>
            <person name="Luecker S."/>
            <person name="Lage O.M."/>
            <person name="Pohl T."/>
            <person name="Merkel B.J."/>
            <person name="Hornburger P."/>
            <person name="Mueller R.-W."/>
            <person name="Bruemmer F."/>
            <person name="Labrenz M."/>
            <person name="Spormann A.M."/>
            <person name="Op Den Camp H."/>
            <person name="Overmann J."/>
            <person name="Amann R."/>
            <person name="Jetten M.S.M."/>
            <person name="Mascher T."/>
            <person name="Medema M.H."/>
            <person name="Devos D.P."/>
            <person name="Kaster A.-K."/>
            <person name="Ovreas L."/>
            <person name="Rohde M."/>
            <person name="Galperin M.Y."/>
            <person name="Jogler C."/>
        </authorList>
    </citation>
    <scope>NUCLEOTIDE SEQUENCE [LARGE SCALE GENOMIC DNA]</scope>
    <source>
        <strain evidence="11 12">Pla123a</strain>
    </source>
</reference>
<dbReference type="SUPFAM" id="SSF53383">
    <property type="entry name" value="PLP-dependent transferases"/>
    <property type="match status" value="1"/>
</dbReference>
<dbReference type="OrthoDB" id="9808002at2"/>
<keyword evidence="4" id="KW-0479">Metal-binding</keyword>
<organism evidence="11 12">
    <name type="scientific">Posidoniimonas polymericola</name>
    <dbReference type="NCBI Taxonomy" id="2528002"/>
    <lineage>
        <taxon>Bacteria</taxon>
        <taxon>Pseudomonadati</taxon>
        <taxon>Planctomycetota</taxon>
        <taxon>Planctomycetia</taxon>
        <taxon>Pirellulales</taxon>
        <taxon>Lacipirellulaceae</taxon>
        <taxon>Posidoniimonas</taxon>
    </lineage>
</organism>
<dbReference type="PANTHER" id="PTHR11601:SF34">
    <property type="entry name" value="CYSTEINE DESULFURASE"/>
    <property type="match status" value="1"/>
</dbReference>
<dbReference type="InterPro" id="IPR016454">
    <property type="entry name" value="Cysteine_dSase"/>
</dbReference>
<dbReference type="Pfam" id="PF00266">
    <property type="entry name" value="Aminotran_5"/>
    <property type="match status" value="1"/>
</dbReference>
<comment type="caution">
    <text evidence="11">The sequence shown here is derived from an EMBL/GenBank/DDBJ whole genome shotgun (WGS) entry which is preliminary data.</text>
</comment>
<comment type="similarity">
    <text evidence="2">Belongs to the class-V pyridoxal-phosphate-dependent aminotransferase family. NifS/IscS subfamily.</text>
</comment>
<keyword evidence="9" id="KW-0175">Coiled coil</keyword>
<comment type="cofactor">
    <cofactor evidence="1">
        <name>pyridoxal 5'-phosphate</name>
        <dbReference type="ChEBI" id="CHEBI:597326"/>
    </cofactor>
</comment>
<dbReference type="InterPro" id="IPR015422">
    <property type="entry name" value="PyrdxlP-dep_Trfase_small"/>
</dbReference>
<proteinExistence type="inferred from homology"/>
<dbReference type="EMBL" id="SJPO01000001">
    <property type="protein sequence ID" value="TWT85206.1"/>
    <property type="molecule type" value="Genomic_DNA"/>
</dbReference>
<feature type="domain" description="Aminotransferase class V" evidence="10">
    <location>
        <begin position="4"/>
        <end position="370"/>
    </location>
</feature>
<evidence type="ECO:0000259" key="10">
    <source>
        <dbReference type="Pfam" id="PF00266"/>
    </source>
</evidence>
<evidence type="ECO:0000256" key="4">
    <source>
        <dbReference type="ARBA" id="ARBA00022723"/>
    </source>
</evidence>
<keyword evidence="7" id="KW-0411">Iron-sulfur</keyword>
<dbReference type="InterPro" id="IPR015421">
    <property type="entry name" value="PyrdxlP-dep_Trfase_major"/>
</dbReference>
<evidence type="ECO:0000256" key="8">
    <source>
        <dbReference type="ARBA" id="ARBA00050776"/>
    </source>
</evidence>
<evidence type="ECO:0000256" key="7">
    <source>
        <dbReference type="ARBA" id="ARBA00023014"/>
    </source>
</evidence>
<dbReference type="InterPro" id="IPR000192">
    <property type="entry name" value="Aminotrans_V_dom"/>
</dbReference>
<dbReference type="Gene3D" id="3.40.640.10">
    <property type="entry name" value="Type I PLP-dependent aspartate aminotransferase-like (Major domain)"/>
    <property type="match status" value="1"/>
</dbReference>
<evidence type="ECO:0000256" key="3">
    <source>
        <dbReference type="ARBA" id="ARBA00022679"/>
    </source>
</evidence>
<evidence type="ECO:0000313" key="11">
    <source>
        <dbReference type="EMBL" id="TWT85206.1"/>
    </source>
</evidence>
<evidence type="ECO:0000256" key="2">
    <source>
        <dbReference type="ARBA" id="ARBA00006490"/>
    </source>
</evidence>
<keyword evidence="5" id="KW-0663">Pyridoxal phosphate</keyword>
<sequence length="387" mass="40312">MQPIYLDHNATTAPLPAVTQAVADALAAGYANASSQHEPGRRARRVVEQARGAIAAALGARTAGITPDELLLTSGGTESNNHALQALLGPKPAGERLVISAIEHPSITGFAELLERRGVAVDRLPVDASGVVRLDALPELLAKRPRLVSVMLGNNETGVLQPVAELAALCRPHGVPVHTDATQVVGKQPVDFQRLGVSLLTFTAHKFHGPRGIGGLLVEGGLQAEPLLYGQPGAQRPGTASVELAVGMQRAIELWQAEAAEREARMRALRDRLEQAITADDPNAIVVGADAKRLPHTSCVAFQGLDRQALQMALDHAGVACSTGSACASGSSEPSPTLLAIGAAGGLSEAAIRGSVRFSLGAATTAAQIDDAAERILSICKRLRRRE</sequence>
<dbReference type="RefSeq" id="WP_146583487.1">
    <property type="nucleotide sequence ID" value="NZ_SJPO01000001.1"/>
</dbReference>
<gene>
    <name evidence="11" type="primary">nifS</name>
    <name evidence="11" type="ORF">Pla123a_00120</name>
</gene>
<keyword evidence="12" id="KW-1185">Reference proteome</keyword>
<dbReference type="PIRSF" id="PIRSF005572">
    <property type="entry name" value="NifS"/>
    <property type="match status" value="1"/>
</dbReference>
<feature type="coiled-coil region" evidence="9">
    <location>
        <begin position="252"/>
        <end position="279"/>
    </location>
</feature>
<evidence type="ECO:0000313" key="12">
    <source>
        <dbReference type="Proteomes" id="UP000318478"/>
    </source>
</evidence>
<dbReference type="GO" id="GO:0051536">
    <property type="term" value="F:iron-sulfur cluster binding"/>
    <property type="evidence" value="ECO:0007669"/>
    <property type="project" value="UniProtKB-KW"/>
</dbReference>
<evidence type="ECO:0000256" key="6">
    <source>
        <dbReference type="ARBA" id="ARBA00023004"/>
    </source>
</evidence>
<accession>A0A5C5ZDI6</accession>
<dbReference type="Proteomes" id="UP000318478">
    <property type="component" value="Unassembled WGS sequence"/>
</dbReference>
<dbReference type="GO" id="GO:0031071">
    <property type="term" value="F:cysteine desulfurase activity"/>
    <property type="evidence" value="ECO:0007669"/>
    <property type="project" value="UniProtKB-EC"/>
</dbReference>
<keyword evidence="3 11" id="KW-0808">Transferase</keyword>